<name>A0A2P2PYA4_RHIMU</name>
<sequence>MPNSPPPKSLHKSSSILYLKNDTTKKKSDTHKPELSKPQGRIDKPSMEHDHLN</sequence>
<evidence type="ECO:0000256" key="1">
    <source>
        <dbReference type="SAM" id="MobiDB-lite"/>
    </source>
</evidence>
<reference evidence="2" key="1">
    <citation type="submission" date="2018-02" db="EMBL/GenBank/DDBJ databases">
        <title>Rhizophora mucronata_Transcriptome.</title>
        <authorList>
            <person name="Meera S.P."/>
            <person name="Sreeshan A."/>
            <person name="Augustine A."/>
        </authorList>
    </citation>
    <scope>NUCLEOTIDE SEQUENCE</scope>
    <source>
        <tissue evidence="2">Leaf</tissue>
    </source>
</reference>
<feature type="compositionally biased region" description="Basic and acidic residues" evidence="1">
    <location>
        <begin position="22"/>
        <end position="53"/>
    </location>
</feature>
<proteinExistence type="predicted"/>
<evidence type="ECO:0000313" key="2">
    <source>
        <dbReference type="EMBL" id="MBX59670.1"/>
    </source>
</evidence>
<dbReference type="EMBL" id="GGEC01079186">
    <property type="protein sequence ID" value="MBX59670.1"/>
    <property type="molecule type" value="Transcribed_RNA"/>
</dbReference>
<organism evidence="2">
    <name type="scientific">Rhizophora mucronata</name>
    <name type="common">Asiatic mangrove</name>
    <dbReference type="NCBI Taxonomy" id="61149"/>
    <lineage>
        <taxon>Eukaryota</taxon>
        <taxon>Viridiplantae</taxon>
        <taxon>Streptophyta</taxon>
        <taxon>Embryophyta</taxon>
        <taxon>Tracheophyta</taxon>
        <taxon>Spermatophyta</taxon>
        <taxon>Magnoliopsida</taxon>
        <taxon>eudicotyledons</taxon>
        <taxon>Gunneridae</taxon>
        <taxon>Pentapetalae</taxon>
        <taxon>rosids</taxon>
        <taxon>fabids</taxon>
        <taxon>Malpighiales</taxon>
        <taxon>Rhizophoraceae</taxon>
        <taxon>Rhizophora</taxon>
    </lineage>
</organism>
<feature type="region of interest" description="Disordered" evidence="1">
    <location>
        <begin position="1"/>
        <end position="53"/>
    </location>
</feature>
<accession>A0A2P2PYA4</accession>
<protein>
    <submittedName>
        <fullName evidence="2">Uncharacterized protein</fullName>
    </submittedName>
</protein>
<dbReference type="AlphaFoldDB" id="A0A2P2PYA4"/>